<gene>
    <name evidence="9" type="ORF">GAYE_SCF43G5641</name>
</gene>
<dbReference type="Proteomes" id="UP001300502">
    <property type="component" value="Unassembled WGS sequence"/>
</dbReference>
<dbReference type="PANTHER" id="PTHR45679:SF6">
    <property type="entry name" value="ER DEGRADATION-ENHANCING ALPHA-MANNOSIDASE-LIKE PROTEIN 2"/>
    <property type="match status" value="1"/>
</dbReference>
<evidence type="ECO:0000256" key="1">
    <source>
        <dbReference type="ARBA" id="ARBA00004240"/>
    </source>
</evidence>
<feature type="signal peptide" evidence="8">
    <location>
        <begin position="1"/>
        <end position="22"/>
    </location>
</feature>
<feature type="active site" description="Proton donor" evidence="5">
    <location>
        <position position="119"/>
    </location>
</feature>
<comment type="subcellular location">
    <subcellularLocation>
        <location evidence="1">Endoplasmic reticulum</location>
    </subcellularLocation>
</comment>
<keyword evidence="4" id="KW-0325">Glycoprotein</keyword>
<dbReference type="GO" id="GO:0016020">
    <property type="term" value="C:membrane"/>
    <property type="evidence" value="ECO:0007669"/>
    <property type="project" value="InterPro"/>
</dbReference>
<dbReference type="Pfam" id="PF01532">
    <property type="entry name" value="Glyco_hydro_47"/>
    <property type="match status" value="1"/>
</dbReference>
<dbReference type="AlphaFoldDB" id="A0AAV9IKC5"/>
<dbReference type="InterPro" id="IPR044674">
    <property type="entry name" value="EDEM1/2/3"/>
</dbReference>
<dbReference type="InterPro" id="IPR001382">
    <property type="entry name" value="Glyco_hydro_47"/>
</dbReference>
<evidence type="ECO:0000313" key="9">
    <source>
        <dbReference type="EMBL" id="KAK4527714.1"/>
    </source>
</evidence>
<dbReference type="GO" id="GO:0005509">
    <property type="term" value="F:calcium ion binding"/>
    <property type="evidence" value="ECO:0007669"/>
    <property type="project" value="InterPro"/>
</dbReference>
<evidence type="ECO:0000256" key="3">
    <source>
        <dbReference type="ARBA" id="ARBA00022824"/>
    </source>
</evidence>
<sequence>MVYNLFRLVFLACGCCPILVNSFVQQCEMKENERVFLQNHVREMFRFGFQSYIQAAYPRDNLKPLSCDGVDSMGGLWVTLVDNLDTLLILEEYSWFKYYVQELESSFNLNVNRTVNVFETTIRVLGGLLSSHVLLTEASQVVGLDQDFFPEYSGSLLRIARELADRFLPAFDTPTGIPFGSIHLMNGVDTGESRIACTAGAGTLLLEFGTLSRLTGDDKYYQVAYRAMKSLFQRASSRGLVGKHIDIKSGKWLYSSTGIGGDADSYFEYLLKGFALFGDYELLKMFQSCHSSIRNHLWKDPWYLDSDLEKESIVSLIQSALSAFFPSLEVLCGNTNTASKSYKAFYSIFSKFGMLPEAFHIRKRTPVMGLDGYPLRPELWESNFYLLWATKDPEWLSHIRNAIWSLENLTKTDCGYASIADVQQHQRGDMMESFFLSETCKYLFFSLTPDHWIYSGRFILSTEAHPFLIPPAGIVASKKEEKNELAHSAKCRRKSKLKCAEKCGLYSDDSD</sequence>
<dbReference type="GO" id="GO:0004571">
    <property type="term" value="F:mannosyl-oligosaccharide 1,2-alpha-mannosidase activity"/>
    <property type="evidence" value="ECO:0007669"/>
    <property type="project" value="InterPro"/>
</dbReference>
<dbReference type="GO" id="GO:0044322">
    <property type="term" value="C:endoplasmic reticulum quality control compartment"/>
    <property type="evidence" value="ECO:0007669"/>
    <property type="project" value="GOC"/>
</dbReference>
<dbReference type="InterPro" id="IPR036026">
    <property type="entry name" value="Seven-hairpin_glycosidases"/>
</dbReference>
<keyword evidence="7" id="KW-0378">Hydrolase</keyword>
<dbReference type="PRINTS" id="PR00747">
    <property type="entry name" value="GLYHDRLASE47"/>
</dbReference>
<feature type="active site" description="Proton donor" evidence="5">
    <location>
        <position position="357"/>
    </location>
</feature>
<dbReference type="SUPFAM" id="SSF48225">
    <property type="entry name" value="Seven-hairpin glycosidases"/>
    <property type="match status" value="1"/>
</dbReference>
<dbReference type="EC" id="3.2.1.-" evidence="7"/>
<evidence type="ECO:0000256" key="8">
    <source>
        <dbReference type="SAM" id="SignalP"/>
    </source>
</evidence>
<keyword evidence="6" id="KW-0106">Calcium</keyword>
<dbReference type="PANTHER" id="PTHR45679">
    <property type="entry name" value="ER DEGRADATION-ENHANCING ALPHA-MANNOSIDASE-LIKE PROTEIN 2"/>
    <property type="match status" value="1"/>
</dbReference>
<keyword evidence="3" id="KW-0256">Endoplasmic reticulum</keyword>
<proteinExistence type="inferred from homology"/>
<keyword evidence="10" id="KW-1185">Reference proteome</keyword>
<evidence type="ECO:0000256" key="7">
    <source>
        <dbReference type="RuleBase" id="RU361193"/>
    </source>
</evidence>
<feature type="active site" evidence="5">
    <location>
        <position position="378"/>
    </location>
</feature>
<feature type="binding site" evidence="6">
    <location>
        <position position="462"/>
    </location>
    <ligand>
        <name>Ca(2+)</name>
        <dbReference type="ChEBI" id="CHEBI:29108"/>
    </ligand>
</feature>
<evidence type="ECO:0000256" key="4">
    <source>
        <dbReference type="ARBA" id="ARBA00023180"/>
    </source>
</evidence>
<comment type="similarity">
    <text evidence="2 7">Belongs to the glycosyl hydrolase 47 family.</text>
</comment>
<evidence type="ECO:0000256" key="6">
    <source>
        <dbReference type="PIRSR" id="PIRSR601382-2"/>
    </source>
</evidence>
<name>A0AAV9IKC5_9RHOD</name>
<protein>
    <recommendedName>
        <fullName evidence="7">alpha-1,2-Mannosidase</fullName>
        <ecNumber evidence="7">3.2.1.-</ecNumber>
    </recommendedName>
</protein>
<comment type="caution">
    <text evidence="9">The sequence shown here is derived from an EMBL/GenBank/DDBJ whole genome shotgun (WGS) entry which is preliminary data.</text>
</comment>
<comment type="cofactor">
    <cofactor evidence="6">
        <name>Ca(2+)</name>
        <dbReference type="ChEBI" id="CHEBI:29108"/>
    </cofactor>
</comment>
<keyword evidence="7" id="KW-0326">Glycosidase</keyword>
<dbReference type="GO" id="GO:0005975">
    <property type="term" value="P:carbohydrate metabolic process"/>
    <property type="evidence" value="ECO:0007669"/>
    <property type="project" value="InterPro"/>
</dbReference>
<dbReference type="Gene3D" id="1.50.10.10">
    <property type="match status" value="1"/>
</dbReference>
<feature type="active site" evidence="5">
    <location>
        <position position="264"/>
    </location>
</feature>
<organism evidence="9 10">
    <name type="scientific">Galdieria yellowstonensis</name>
    <dbReference type="NCBI Taxonomy" id="3028027"/>
    <lineage>
        <taxon>Eukaryota</taxon>
        <taxon>Rhodophyta</taxon>
        <taxon>Bangiophyceae</taxon>
        <taxon>Galdieriales</taxon>
        <taxon>Galdieriaceae</taxon>
        <taxon>Galdieria</taxon>
    </lineage>
</organism>
<accession>A0AAV9IKC5</accession>
<evidence type="ECO:0000256" key="5">
    <source>
        <dbReference type="PIRSR" id="PIRSR601382-1"/>
    </source>
</evidence>
<dbReference type="GO" id="GO:1904380">
    <property type="term" value="P:endoplasmic reticulum mannose trimming"/>
    <property type="evidence" value="ECO:0007669"/>
    <property type="project" value="InterPro"/>
</dbReference>
<evidence type="ECO:0000313" key="10">
    <source>
        <dbReference type="Proteomes" id="UP001300502"/>
    </source>
</evidence>
<evidence type="ECO:0000256" key="2">
    <source>
        <dbReference type="ARBA" id="ARBA00007658"/>
    </source>
</evidence>
<dbReference type="InterPro" id="IPR012341">
    <property type="entry name" value="6hp_glycosidase-like_sf"/>
</dbReference>
<reference evidence="9 10" key="1">
    <citation type="submission" date="2022-07" db="EMBL/GenBank/DDBJ databases">
        <title>Genome-wide signatures of adaptation to extreme environments.</title>
        <authorList>
            <person name="Cho C.H."/>
            <person name="Yoon H.S."/>
        </authorList>
    </citation>
    <scope>NUCLEOTIDE SEQUENCE [LARGE SCALE GENOMIC DNA]</scope>
    <source>
        <strain evidence="9 10">108.79 E11</strain>
    </source>
</reference>
<keyword evidence="6" id="KW-0479">Metal-binding</keyword>
<dbReference type="EMBL" id="JANCYU010000055">
    <property type="protein sequence ID" value="KAK4527714.1"/>
    <property type="molecule type" value="Genomic_DNA"/>
</dbReference>
<keyword evidence="8" id="KW-0732">Signal</keyword>
<feature type="chain" id="PRO_5043832836" description="alpha-1,2-Mannosidase" evidence="8">
    <location>
        <begin position="23"/>
        <end position="511"/>
    </location>
</feature>